<dbReference type="AlphaFoldDB" id="A0A090Y3Z3"/>
<gene>
    <name evidence="2" type="ORF">DJ90_4797</name>
</gene>
<dbReference type="InterPro" id="IPR010982">
    <property type="entry name" value="Lambda_DNA-bd_dom_sf"/>
</dbReference>
<dbReference type="InterPro" id="IPR053163">
    <property type="entry name" value="HTH-type_regulator_Rgg"/>
</dbReference>
<dbReference type="PANTHER" id="PTHR37038">
    <property type="entry name" value="TRANSCRIPTIONAL REGULATOR-RELATED"/>
    <property type="match status" value="1"/>
</dbReference>
<dbReference type="OrthoDB" id="1863321at2"/>
<dbReference type="GeneID" id="77010151"/>
<feature type="domain" description="HTH cro/C1-type" evidence="1">
    <location>
        <begin position="9"/>
        <end position="62"/>
    </location>
</feature>
<evidence type="ECO:0000313" key="2">
    <source>
        <dbReference type="EMBL" id="KFM93478.1"/>
    </source>
</evidence>
<dbReference type="PANTHER" id="PTHR37038:SF14">
    <property type="entry name" value="TRANSCRIPTIONAL ACTIVATOR"/>
    <property type="match status" value="1"/>
</dbReference>
<dbReference type="InterPro" id="IPR011990">
    <property type="entry name" value="TPR-like_helical_dom_sf"/>
</dbReference>
<dbReference type="RefSeq" id="WP_036626993.1">
    <property type="nucleotide sequence ID" value="NZ_JAKOBR010000169.1"/>
</dbReference>
<evidence type="ECO:0000313" key="3">
    <source>
        <dbReference type="Proteomes" id="UP000029278"/>
    </source>
</evidence>
<dbReference type="SMART" id="SM00530">
    <property type="entry name" value="HTH_XRE"/>
    <property type="match status" value="1"/>
</dbReference>
<dbReference type="InterPro" id="IPR001387">
    <property type="entry name" value="Cro/C1-type_HTH"/>
</dbReference>
<dbReference type="Pfam" id="PF01381">
    <property type="entry name" value="HTH_3"/>
    <property type="match status" value="1"/>
</dbReference>
<dbReference type="SMART" id="SM00028">
    <property type="entry name" value="TPR"/>
    <property type="match status" value="3"/>
</dbReference>
<dbReference type="SUPFAM" id="SSF47413">
    <property type="entry name" value="lambda repressor-like DNA-binding domains"/>
    <property type="match status" value="1"/>
</dbReference>
<dbReference type="CDD" id="cd00093">
    <property type="entry name" value="HTH_XRE"/>
    <property type="match status" value="1"/>
</dbReference>
<organism evidence="2 3">
    <name type="scientific">Paenibacillus macerans</name>
    <name type="common">Bacillus macerans</name>
    <dbReference type="NCBI Taxonomy" id="44252"/>
    <lineage>
        <taxon>Bacteria</taxon>
        <taxon>Bacillati</taxon>
        <taxon>Bacillota</taxon>
        <taxon>Bacilli</taxon>
        <taxon>Bacillales</taxon>
        <taxon>Paenibacillaceae</taxon>
        <taxon>Paenibacillus</taxon>
    </lineage>
</organism>
<name>A0A090Y3Z3_PAEMA</name>
<dbReference type="Proteomes" id="UP000029278">
    <property type="component" value="Unassembled WGS sequence"/>
</dbReference>
<dbReference type="Pfam" id="PF18768">
    <property type="entry name" value="RNPP_C"/>
    <property type="match status" value="1"/>
</dbReference>
<dbReference type="SUPFAM" id="SSF48452">
    <property type="entry name" value="TPR-like"/>
    <property type="match status" value="2"/>
</dbReference>
<reference evidence="2 3" key="1">
    <citation type="submission" date="2014-04" db="EMBL/GenBank/DDBJ databases">
        <authorList>
            <person name="Bishop-Lilly K.A."/>
            <person name="Broomall S.M."/>
            <person name="Chain P.S."/>
            <person name="Chertkov O."/>
            <person name="Coyne S.R."/>
            <person name="Daligault H.E."/>
            <person name="Davenport K.W."/>
            <person name="Erkkila T."/>
            <person name="Frey K.G."/>
            <person name="Gibbons H.S."/>
            <person name="Gu W."/>
            <person name="Jaissle J."/>
            <person name="Johnson S.L."/>
            <person name="Koroleva G.I."/>
            <person name="Ladner J.T."/>
            <person name="Lo C.-C."/>
            <person name="Minogue T.D."/>
            <person name="Munk C."/>
            <person name="Palacios G.F."/>
            <person name="Redden C.L."/>
            <person name="Rosenzweig C.N."/>
            <person name="Scholz M.B."/>
            <person name="Teshima H."/>
            <person name="Xu Y."/>
        </authorList>
    </citation>
    <scope>NUCLEOTIDE SEQUENCE [LARGE SCALE GENOMIC DNA]</scope>
    <source>
        <strain evidence="2 3">8244</strain>
    </source>
</reference>
<dbReference type="InterPro" id="IPR041315">
    <property type="entry name" value="PlcR_TPR"/>
</dbReference>
<comment type="caution">
    <text evidence="2">The sequence shown here is derived from an EMBL/GenBank/DDBJ whole genome shotgun (WGS) entry which is preliminary data.</text>
</comment>
<dbReference type="HOGENOM" id="CLU_053304_1_0_9"/>
<dbReference type="InterPro" id="IPR019734">
    <property type="entry name" value="TPR_rpt"/>
</dbReference>
<dbReference type="PATRIC" id="fig|44252.3.peg.5981"/>
<dbReference type="GO" id="GO:0003677">
    <property type="term" value="F:DNA binding"/>
    <property type="evidence" value="ECO:0007669"/>
    <property type="project" value="InterPro"/>
</dbReference>
<dbReference type="EMBL" id="JMQA01000052">
    <property type="protein sequence ID" value="KFM93478.1"/>
    <property type="molecule type" value="Genomic_DNA"/>
</dbReference>
<protein>
    <submittedName>
        <fullName evidence="2">Helix-turn-helix family protein</fullName>
    </submittedName>
</protein>
<dbReference type="Gene3D" id="1.25.40.10">
    <property type="entry name" value="Tetratricopeptide repeat domain"/>
    <property type="match status" value="1"/>
</dbReference>
<sequence length="295" mass="34721">MEENLGALIRELRISLRMSQHALAEGICTQAFISKVETGMVIPSLEIAFKIGQKLNIPLDYILEKLQYPSFDHYQELNYQINRLLRERNYEEIYELVKAEKKNRQMARNIPFKQLLLWLDGICHYYILKDYEASIALFEQALDLTANPYTHSEREIEIINSMGIIYCEHGNYDDALAMLMKATEYVNKRIVLKEKTLKIKVLYNTVKVLAKLERYEESNCLCDQAVQLCRDYEISYLLGELYYQLGYNHEHLKEWSATLDYFDRSARIFELQQNELFLEQAVKRLKNIQSLNSGG</sequence>
<evidence type="ECO:0000259" key="1">
    <source>
        <dbReference type="PROSITE" id="PS50943"/>
    </source>
</evidence>
<accession>A0A090Y3Z3</accession>
<dbReference type="STRING" id="44252.DJ90_4797"/>
<keyword evidence="3" id="KW-1185">Reference proteome</keyword>
<dbReference type="PROSITE" id="PS50943">
    <property type="entry name" value="HTH_CROC1"/>
    <property type="match status" value="1"/>
</dbReference>
<proteinExistence type="predicted"/>